<evidence type="ECO:0000256" key="7">
    <source>
        <dbReference type="RuleBase" id="RU366025"/>
    </source>
</evidence>
<evidence type="ECO:0000256" key="6">
    <source>
        <dbReference type="ARBA" id="ARBA00022807"/>
    </source>
</evidence>
<dbReference type="GO" id="GO:0006508">
    <property type="term" value="P:proteolysis"/>
    <property type="evidence" value="ECO:0007669"/>
    <property type="project" value="UniProtKB-KW"/>
</dbReference>
<dbReference type="PANTHER" id="PTHR24006:SF758">
    <property type="entry name" value="UBIQUITIN CARBOXYL-TERMINAL HYDROLASE 36"/>
    <property type="match status" value="1"/>
</dbReference>
<evidence type="ECO:0000256" key="3">
    <source>
        <dbReference type="ARBA" id="ARBA00022670"/>
    </source>
</evidence>
<dbReference type="AlphaFoldDB" id="A0A8H2Y6V5"/>
<evidence type="ECO:0000256" key="2">
    <source>
        <dbReference type="ARBA" id="ARBA00009085"/>
    </source>
</evidence>
<comment type="similarity">
    <text evidence="2 7">Belongs to the peptidase C19 family.</text>
</comment>
<keyword evidence="3 7" id="KW-0645">Protease</keyword>
<dbReference type="SUPFAM" id="SSF54001">
    <property type="entry name" value="Cysteine proteinases"/>
    <property type="match status" value="1"/>
</dbReference>
<keyword evidence="6 7" id="KW-0788">Thiol protease</keyword>
<dbReference type="PROSITE" id="PS00972">
    <property type="entry name" value="USP_1"/>
    <property type="match status" value="1"/>
</dbReference>
<feature type="compositionally biased region" description="Polar residues" evidence="8">
    <location>
        <begin position="613"/>
        <end position="624"/>
    </location>
</feature>
<evidence type="ECO:0000256" key="1">
    <source>
        <dbReference type="ARBA" id="ARBA00000707"/>
    </source>
</evidence>
<feature type="compositionally biased region" description="Pro residues" evidence="8">
    <location>
        <begin position="1"/>
        <end position="10"/>
    </location>
</feature>
<dbReference type="PANTHER" id="PTHR24006">
    <property type="entry name" value="UBIQUITIN CARBOXYL-TERMINAL HYDROLASE"/>
    <property type="match status" value="1"/>
</dbReference>
<dbReference type="EC" id="3.4.19.12" evidence="7"/>
<feature type="region of interest" description="Disordered" evidence="8">
    <location>
        <begin position="81"/>
        <end position="113"/>
    </location>
</feature>
<gene>
    <name evidence="10" type="ORF">RDB_LOCUS38371</name>
</gene>
<dbReference type="Proteomes" id="UP000663861">
    <property type="component" value="Unassembled WGS sequence"/>
</dbReference>
<feature type="compositionally biased region" description="Polar residues" evidence="8">
    <location>
        <begin position="590"/>
        <end position="600"/>
    </location>
</feature>
<reference evidence="10" key="1">
    <citation type="submission" date="2021-01" db="EMBL/GenBank/DDBJ databases">
        <authorList>
            <person name="Kaushik A."/>
        </authorList>
    </citation>
    <scope>NUCLEOTIDE SEQUENCE</scope>
    <source>
        <strain evidence="10">AG4-RS23</strain>
    </source>
</reference>
<comment type="catalytic activity">
    <reaction evidence="1 7">
        <text>Thiol-dependent hydrolysis of ester, thioester, amide, peptide and isopeptide bonds formed by the C-terminal Gly of ubiquitin (a 76-residue protein attached to proteins as an intracellular targeting signal).</text>
        <dbReference type="EC" id="3.4.19.12"/>
    </reaction>
</comment>
<feature type="compositionally biased region" description="Polar residues" evidence="8">
    <location>
        <begin position="98"/>
        <end position="110"/>
    </location>
</feature>
<sequence>MLAVVSPPPTLSLDHDKHIERPTSPVVQSPASATLFGPLQPTDGSFRSLEELLKTPVEFKQGCLTPSAGLLNAANVEHKYKPINDGPMSEDEDDQPTNEKASNPVPTKPTQGGEALFSGLLDMDWPQVGRHPGFNNAGNTCFLNSVLQCLLHIPPLLNIILAHQHDKPGFCMICLLQGLARASFLNKKRGAWTIINNINKIAKGMRQGRQEDAHEFLRYSVDALQRSALAIYSSTSTKHPNPNKIPHALAETSWVHSIFGGRLRSRVSCRTCHHCSDTFDSLLDLSIEIVRVNSLANALSQFVKPEVLSGEDAYRCEKCKKPVTAEKFMTVQEAPVCLTIHLKRFSPIGRKIGHQMSYPEVLDLQKFMSEGQKGKTYMLNGVISHLGSGPNSGHYTAHVKGADGRWTAMDDDLVTPCSSPPLNLKNAYVLFYIQTDKARSTQTNDDDDVFSITGGQKRSRDDMESDGSRPAFKPNGIQVKTRTWDMFPASKKSRIDNTSKATQGVAGPSRPMPVGVASNSGLSLLNYRDSDDIEDEGEVVEPANKPAPPLASPTKSTTNHSPTKSKATSTTPNKPKPTPQSKPTLAAPKASQTFPTSPVKPSSFYGPKRPTLNPYSGLSGSSNLHAKRDSNTSDIQKQMGFNQFGPKRVKERMKGKKSL</sequence>
<dbReference type="GO" id="GO:0005634">
    <property type="term" value="C:nucleus"/>
    <property type="evidence" value="ECO:0007669"/>
    <property type="project" value="TreeGrafter"/>
</dbReference>
<organism evidence="10 11">
    <name type="scientific">Rhizoctonia solani</name>
    <dbReference type="NCBI Taxonomy" id="456999"/>
    <lineage>
        <taxon>Eukaryota</taxon>
        <taxon>Fungi</taxon>
        <taxon>Dikarya</taxon>
        <taxon>Basidiomycota</taxon>
        <taxon>Agaricomycotina</taxon>
        <taxon>Agaricomycetes</taxon>
        <taxon>Cantharellales</taxon>
        <taxon>Ceratobasidiaceae</taxon>
        <taxon>Rhizoctonia</taxon>
    </lineage>
</organism>
<feature type="compositionally biased region" description="Basic residues" evidence="8">
    <location>
        <begin position="647"/>
        <end position="659"/>
    </location>
</feature>
<dbReference type="GO" id="GO:0005829">
    <property type="term" value="C:cytosol"/>
    <property type="evidence" value="ECO:0007669"/>
    <property type="project" value="TreeGrafter"/>
</dbReference>
<evidence type="ECO:0000313" key="10">
    <source>
        <dbReference type="EMBL" id="CAE6439861.1"/>
    </source>
</evidence>
<dbReference type="Gene3D" id="3.90.70.10">
    <property type="entry name" value="Cysteine proteinases"/>
    <property type="match status" value="1"/>
</dbReference>
<dbReference type="EMBL" id="CAJMWY010000579">
    <property type="protein sequence ID" value="CAE6439861.1"/>
    <property type="molecule type" value="Genomic_DNA"/>
</dbReference>
<evidence type="ECO:0000313" key="11">
    <source>
        <dbReference type="Proteomes" id="UP000663861"/>
    </source>
</evidence>
<feature type="region of interest" description="Disordered" evidence="8">
    <location>
        <begin position="534"/>
        <end position="659"/>
    </location>
</feature>
<dbReference type="InterPro" id="IPR028889">
    <property type="entry name" value="USP"/>
</dbReference>
<dbReference type="PROSITE" id="PS50235">
    <property type="entry name" value="USP_3"/>
    <property type="match status" value="1"/>
</dbReference>
<keyword evidence="4 7" id="KW-0833">Ubl conjugation pathway</keyword>
<keyword evidence="5 7" id="KW-0378">Hydrolase</keyword>
<evidence type="ECO:0000259" key="9">
    <source>
        <dbReference type="PROSITE" id="PS50235"/>
    </source>
</evidence>
<name>A0A8H2Y6V5_9AGAM</name>
<comment type="caution">
    <text evidence="10">The sequence shown here is derived from an EMBL/GenBank/DDBJ whole genome shotgun (WGS) entry which is preliminary data.</text>
</comment>
<evidence type="ECO:0000256" key="4">
    <source>
        <dbReference type="ARBA" id="ARBA00022786"/>
    </source>
</evidence>
<feature type="compositionally biased region" description="Low complexity" evidence="8">
    <location>
        <begin position="561"/>
        <end position="573"/>
    </location>
</feature>
<feature type="compositionally biased region" description="Polar residues" evidence="8">
    <location>
        <begin position="632"/>
        <end position="641"/>
    </location>
</feature>
<proteinExistence type="inferred from homology"/>
<evidence type="ECO:0000256" key="5">
    <source>
        <dbReference type="ARBA" id="ARBA00022801"/>
    </source>
</evidence>
<dbReference type="InterPro" id="IPR018200">
    <property type="entry name" value="USP_CS"/>
</dbReference>
<dbReference type="InterPro" id="IPR001394">
    <property type="entry name" value="Peptidase_C19_UCH"/>
</dbReference>
<feature type="region of interest" description="Disordered" evidence="8">
    <location>
        <begin position="441"/>
        <end position="522"/>
    </location>
</feature>
<dbReference type="InterPro" id="IPR050164">
    <property type="entry name" value="Peptidase_C19"/>
</dbReference>
<dbReference type="GO" id="GO:0016579">
    <property type="term" value="P:protein deubiquitination"/>
    <property type="evidence" value="ECO:0007669"/>
    <property type="project" value="InterPro"/>
</dbReference>
<feature type="region of interest" description="Disordered" evidence="8">
    <location>
        <begin position="1"/>
        <end position="39"/>
    </location>
</feature>
<dbReference type="PROSITE" id="PS00973">
    <property type="entry name" value="USP_2"/>
    <property type="match status" value="1"/>
</dbReference>
<feature type="domain" description="USP" evidence="9">
    <location>
        <begin position="132"/>
        <end position="435"/>
    </location>
</feature>
<dbReference type="GO" id="GO:0004843">
    <property type="term" value="F:cysteine-type deubiquitinase activity"/>
    <property type="evidence" value="ECO:0007669"/>
    <property type="project" value="UniProtKB-UniRule"/>
</dbReference>
<accession>A0A8H2Y6V5</accession>
<protein>
    <recommendedName>
        <fullName evidence="7">Ubiquitin carboxyl-terminal hydrolase</fullName>
        <ecNumber evidence="7">3.4.19.12</ecNumber>
    </recommendedName>
</protein>
<dbReference type="InterPro" id="IPR038765">
    <property type="entry name" value="Papain-like_cys_pep_sf"/>
</dbReference>
<dbReference type="Pfam" id="PF00443">
    <property type="entry name" value="UCH"/>
    <property type="match status" value="1"/>
</dbReference>
<evidence type="ECO:0000256" key="8">
    <source>
        <dbReference type="SAM" id="MobiDB-lite"/>
    </source>
</evidence>